<comment type="caution">
    <text evidence="6">The sequence shown here is derived from an EMBL/GenBank/DDBJ whole genome shotgun (WGS) entry which is preliminary data.</text>
</comment>
<dbReference type="PROSITE" id="PS50977">
    <property type="entry name" value="HTH_TETR_2"/>
    <property type="match status" value="1"/>
</dbReference>
<proteinExistence type="predicted"/>
<protein>
    <submittedName>
        <fullName evidence="6">TetR/AcrR family transcriptional regulator</fullName>
    </submittedName>
</protein>
<reference evidence="7" key="1">
    <citation type="journal article" date="2019" name="Int. J. Syst. Evol. Microbiol.">
        <title>The Global Catalogue of Microorganisms (GCM) 10K type strain sequencing project: providing services to taxonomists for standard genome sequencing and annotation.</title>
        <authorList>
            <consortium name="The Broad Institute Genomics Platform"/>
            <consortium name="The Broad Institute Genome Sequencing Center for Infectious Disease"/>
            <person name="Wu L."/>
            <person name="Ma J."/>
        </authorList>
    </citation>
    <scope>NUCLEOTIDE SEQUENCE [LARGE SCALE GENOMIC DNA]</scope>
    <source>
        <strain evidence="7">JCM 16902</strain>
    </source>
</reference>
<feature type="domain" description="HTH tetR-type" evidence="5">
    <location>
        <begin position="22"/>
        <end position="82"/>
    </location>
</feature>
<dbReference type="EMBL" id="BAAAZO010000010">
    <property type="protein sequence ID" value="GAA3629388.1"/>
    <property type="molecule type" value="Genomic_DNA"/>
</dbReference>
<name>A0ABP7ACR1_9ACTN</name>
<dbReference type="Pfam" id="PF00440">
    <property type="entry name" value="TetR_N"/>
    <property type="match status" value="1"/>
</dbReference>
<keyword evidence="2 4" id="KW-0238">DNA-binding</keyword>
<gene>
    <name evidence="6" type="ORF">GCM10022223_53720</name>
</gene>
<organism evidence="6 7">
    <name type="scientific">Kineosporia mesophila</name>
    <dbReference type="NCBI Taxonomy" id="566012"/>
    <lineage>
        <taxon>Bacteria</taxon>
        <taxon>Bacillati</taxon>
        <taxon>Actinomycetota</taxon>
        <taxon>Actinomycetes</taxon>
        <taxon>Kineosporiales</taxon>
        <taxon>Kineosporiaceae</taxon>
        <taxon>Kineosporia</taxon>
    </lineage>
</organism>
<evidence type="ECO:0000256" key="4">
    <source>
        <dbReference type="PROSITE-ProRule" id="PRU00335"/>
    </source>
</evidence>
<evidence type="ECO:0000256" key="3">
    <source>
        <dbReference type="ARBA" id="ARBA00023163"/>
    </source>
</evidence>
<keyword evidence="3" id="KW-0804">Transcription</keyword>
<dbReference type="InterPro" id="IPR050109">
    <property type="entry name" value="HTH-type_TetR-like_transc_reg"/>
</dbReference>
<dbReference type="PANTHER" id="PTHR30055:SF234">
    <property type="entry name" value="HTH-TYPE TRANSCRIPTIONAL REGULATOR BETI"/>
    <property type="match status" value="1"/>
</dbReference>
<accession>A0ABP7ACR1</accession>
<dbReference type="RefSeq" id="WP_231484398.1">
    <property type="nucleotide sequence ID" value="NZ_BAAAZO010000010.1"/>
</dbReference>
<dbReference type="Proteomes" id="UP001501074">
    <property type="component" value="Unassembled WGS sequence"/>
</dbReference>
<evidence type="ECO:0000313" key="7">
    <source>
        <dbReference type="Proteomes" id="UP001501074"/>
    </source>
</evidence>
<keyword evidence="7" id="KW-1185">Reference proteome</keyword>
<dbReference type="PRINTS" id="PR00455">
    <property type="entry name" value="HTHTETR"/>
</dbReference>
<dbReference type="PANTHER" id="PTHR30055">
    <property type="entry name" value="HTH-TYPE TRANSCRIPTIONAL REGULATOR RUTR"/>
    <property type="match status" value="1"/>
</dbReference>
<evidence type="ECO:0000313" key="6">
    <source>
        <dbReference type="EMBL" id="GAA3629388.1"/>
    </source>
</evidence>
<dbReference type="SUPFAM" id="SSF46689">
    <property type="entry name" value="Homeodomain-like"/>
    <property type="match status" value="1"/>
</dbReference>
<dbReference type="Gene3D" id="1.10.357.10">
    <property type="entry name" value="Tetracycline Repressor, domain 2"/>
    <property type="match status" value="1"/>
</dbReference>
<evidence type="ECO:0000259" key="5">
    <source>
        <dbReference type="PROSITE" id="PS50977"/>
    </source>
</evidence>
<dbReference type="InterPro" id="IPR009057">
    <property type="entry name" value="Homeodomain-like_sf"/>
</dbReference>
<feature type="DNA-binding region" description="H-T-H motif" evidence="4">
    <location>
        <begin position="45"/>
        <end position="64"/>
    </location>
</feature>
<evidence type="ECO:0000256" key="2">
    <source>
        <dbReference type="ARBA" id="ARBA00023125"/>
    </source>
</evidence>
<keyword evidence="1" id="KW-0805">Transcription regulation</keyword>
<sequence length="220" mass="24007">MKPGTAMPGTVATTSLRERRRLELRQLLSDTATALFLERGFDAVTVADVAKACGVTEKTVFNHFRSKESLLIDRWPDIIEQVCTRVADPAGPAVTAVVDTLDAELDQLTGHGAAPREQLLAVRRFGAMVASTAALKDSRRRSMEQLVDALHDALATRPDPAPTDAELRLTAVALAGLFEVFYRSLGRNLSDPVPDAATCRERVRADIRRGARLLRNGFDT</sequence>
<dbReference type="InterPro" id="IPR001647">
    <property type="entry name" value="HTH_TetR"/>
</dbReference>
<evidence type="ECO:0000256" key="1">
    <source>
        <dbReference type="ARBA" id="ARBA00023015"/>
    </source>
</evidence>